<keyword evidence="7 8" id="KW-0066">ATP synthesis</keyword>
<keyword evidence="8" id="KW-0997">Cell inner membrane</keyword>
<comment type="function">
    <text evidence="8">This protein is part of the stalk that links CF(0) to CF(1). It either transmits conformational changes from CF(0) to CF(1) or is implicated in proton conduction.</text>
</comment>
<comment type="function">
    <text evidence="8">F(1)F(0) ATP synthase produces ATP from ADP in the presence of a proton or sodium gradient. F-type ATPases consist of two structural domains, F(1) containing the extramembraneous catalytic core and F(0) containing the membrane proton channel, linked together by a central stalk and a peripheral stalk. During catalysis, ATP synthesis in the catalytic domain of F(1) is coupled via a rotary mechanism of the central stalk subunits to proton translocation.</text>
</comment>
<comment type="subcellular location">
    <subcellularLocation>
        <location evidence="8">Cell inner membrane</location>
        <topology evidence="8">Peripheral membrane protein</topology>
    </subcellularLocation>
    <subcellularLocation>
        <location evidence="1">Membrane</location>
    </subcellularLocation>
</comment>
<keyword evidence="9" id="KW-0378">Hydrolase</keyword>
<dbReference type="AlphaFoldDB" id="Q7VQV9"/>
<dbReference type="GO" id="GO:0005886">
    <property type="term" value="C:plasma membrane"/>
    <property type="evidence" value="ECO:0007669"/>
    <property type="project" value="UniProtKB-SubCell"/>
</dbReference>
<dbReference type="Proteomes" id="UP000002192">
    <property type="component" value="Chromosome"/>
</dbReference>
<dbReference type="OrthoDB" id="9816221at2"/>
<evidence type="ECO:0000313" key="10">
    <source>
        <dbReference type="Proteomes" id="UP000002192"/>
    </source>
</evidence>
<dbReference type="EMBL" id="BX248583">
    <property type="protein sequence ID" value="CAD83533.1"/>
    <property type="molecule type" value="Genomic_DNA"/>
</dbReference>
<comment type="subunit">
    <text evidence="8">F-type ATPases have 2 components, F(1) - the catalytic core - and F(0) - the membrane proton channel. F(1) has five subunits: alpha(3), beta(3), gamma(1), delta(1), epsilon(1). F(0) has three main subunits: a(1), b(2) and c(10-14). The alpha and beta chains form an alternating ring which encloses part of the gamma chain. F(1) is attached to F(0) by a central stalk formed by the gamma and epsilon chains, while a peripheral stalk is formed by the delta and b chains.</text>
</comment>
<evidence type="ECO:0000256" key="5">
    <source>
        <dbReference type="ARBA" id="ARBA00023136"/>
    </source>
</evidence>
<evidence type="ECO:0000256" key="8">
    <source>
        <dbReference type="HAMAP-Rule" id="MF_01416"/>
    </source>
</evidence>
<keyword evidence="4 8" id="KW-0406">Ion transport</keyword>
<keyword evidence="10" id="KW-1185">Reference proteome</keyword>
<evidence type="ECO:0000256" key="1">
    <source>
        <dbReference type="ARBA" id="ARBA00004370"/>
    </source>
</evidence>
<keyword evidence="3 8" id="KW-0375">Hydrogen ion transport</keyword>
<keyword evidence="6 8" id="KW-0139">CF(1)</keyword>
<dbReference type="InterPro" id="IPR000711">
    <property type="entry name" value="ATPase_OSCP/dsu"/>
</dbReference>
<comment type="similarity">
    <text evidence="8">Belongs to the ATPase delta chain family.</text>
</comment>
<name>Q7VQV9_BLOFL</name>
<dbReference type="HAMAP" id="MF_01416">
    <property type="entry name" value="ATP_synth_delta_bact"/>
    <property type="match status" value="1"/>
</dbReference>
<reference evidence="9 10" key="1">
    <citation type="journal article" date="2003" name="Proc. Natl. Acad. Sci. U.S.A.">
        <title>The genome sequence of Blochmannia floridanus: comparative analysis of reduced genomes.</title>
        <authorList>
            <person name="Gil R."/>
            <person name="Silva F.J."/>
            <person name="Zientz E."/>
            <person name="Delmotte F."/>
            <person name="Gonzalez-Candelas F."/>
            <person name="Latorre A."/>
            <person name="Rausell C."/>
            <person name="Kramerbeek J."/>
            <person name="Gadau J."/>
            <person name="Hoelldobler B."/>
            <person name="van Ham R.C.H.J."/>
            <person name="Gross R."/>
            <person name="Moya A."/>
        </authorList>
    </citation>
    <scope>NUCLEOTIDE SEQUENCE [LARGE SCALE GENOMIC DNA]</scope>
</reference>
<dbReference type="GO" id="GO:0045259">
    <property type="term" value="C:proton-transporting ATP synthase complex"/>
    <property type="evidence" value="ECO:0007669"/>
    <property type="project" value="UniProtKB-KW"/>
</dbReference>
<dbReference type="SUPFAM" id="SSF47928">
    <property type="entry name" value="N-terminal domain of the delta subunit of the F1F0-ATP synthase"/>
    <property type="match status" value="1"/>
</dbReference>
<keyword evidence="2 8" id="KW-0813">Transport</keyword>
<dbReference type="PANTHER" id="PTHR11910">
    <property type="entry name" value="ATP SYNTHASE DELTA CHAIN"/>
    <property type="match status" value="1"/>
</dbReference>
<evidence type="ECO:0000256" key="7">
    <source>
        <dbReference type="ARBA" id="ARBA00023310"/>
    </source>
</evidence>
<dbReference type="HOGENOM" id="CLU_085114_3_0_6"/>
<evidence type="ECO:0000256" key="3">
    <source>
        <dbReference type="ARBA" id="ARBA00022781"/>
    </source>
</evidence>
<dbReference type="Pfam" id="PF00213">
    <property type="entry name" value="OSCP"/>
    <property type="match status" value="1"/>
</dbReference>
<evidence type="ECO:0000256" key="6">
    <source>
        <dbReference type="ARBA" id="ARBA00023196"/>
    </source>
</evidence>
<keyword evidence="5 8" id="KW-0472">Membrane</keyword>
<evidence type="ECO:0000313" key="9">
    <source>
        <dbReference type="EMBL" id="CAD83533.1"/>
    </source>
</evidence>
<dbReference type="Gene3D" id="1.10.520.20">
    <property type="entry name" value="N-terminal domain of the delta subunit of the F1F0-ATP synthase"/>
    <property type="match status" value="1"/>
</dbReference>
<dbReference type="NCBIfam" id="TIGR01145">
    <property type="entry name" value="ATP_synt_delta"/>
    <property type="match status" value="1"/>
</dbReference>
<evidence type="ECO:0000256" key="2">
    <source>
        <dbReference type="ARBA" id="ARBA00022448"/>
    </source>
</evidence>
<dbReference type="GO" id="GO:0016787">
    <property type="term" value="F:hydrolase activity"/>
    <property type="evidence" value="ECO:0007669"/>
    <property type="project" value="UniProtKB-KW"/>
</dbReference>
<gene>
    <name evidence="8 9" type="primary">atpH</name>
    <name evidence="9" type="ordered locus">Bfl005</name>
</gene>
<dbReference type="GO" id="GO:0046933">
    <property type="term" value="F:proton-transporting ATP synthase activity, rotational mechanism"/>
    <property type="evidence" value="ECO:0007669"/>
    <property type="project" value="UniProtKB-UniRule"/>
</dbReference>
<dbReference type="KEGG" id="bfl:Bfl005"/>
<evidence type="ECO:0000256" key="4">
    <source>
        <dbReference type="ARBA" id="ARBA00023065"/>
    </source>
</evidence>
<accession>Q7VQV9</accession>
<dbReference type="NCBIfam" id="NF004402">
    <property type="entry name" value="PRK05758.2-2"/>
    <property type="match status" value="1"/>
</dbReference>
<proteinExistence type="inferred from homology"/>
<dbReference type="InterPro" id="IPR026015">
    <property type="entry name" value="ATP_synth_OSCP/delta_N_sf"/>
</dbReference>
<dbReference type="eggNOG" id="COG0712">
    <property type="taxonomic scope" value="Bacteria"/>
</dbReference>
<dbReference type="PRINTS" id="PR00125">
    <property type="entry name" value="ATPASEDELTA"/>
</dbReference>
<protein>
    <recommendedName>
        <fullName evidence="8">ATP synthase subunit delta</fullName>
    </recommendedName>
    <alternativeName>
        <fullName evidence="8">ATP synthase F(1) sector subunit delta</fullName>
    </alternativeName>
    <alternativeName>
        <fullName evidence="8">F-type ATPase subunit delta</fullName>
        <shortName evidence="8">F-ATPase subunit delta</shortName>
    </alternativeName>
</protein>
<keyword evidence="8" id="KW-1003">Cell membrane</keyword>
<dbReference type="STRING" id="203907.Bfl005"/>
<sequence>MLKKSIVAHEYAKAIFDLSIEQNNVDHWSIVLGLFSEISQNIVVRSLCHKLLSTNKLSEIFIDICECFQNSELDLFSHNLVYIMSENNRLLLFPKVLEEFNILRNIYMRFIEIEVTSAKKLSNDQLQKISDMMERRLSKKVKIICNINRDIIDGIVIRIEDTVIDGSLQGRILRLSNILKF</sequence>
<organism evidence="9 10">
    <name type="scientific">Blochmanniella floridana</name>
    <dbReference type="NCBI Taxonomy" id="203907"/>
    <lineage>
        <taxon>Bacteria</taxon>
        <taxon>Pseudomonadati</taxon>
        <taxon>Pseudomonadota</taxon>
        <taxon>Gammaproteobacteria</taxon>
        <taxon>Enterobacterales</taxon>
        <taxon>Enterobacteriaceae</taxon>
        <taxon>ant endosymbionts</taxon>
        <taxon>Candidatus Blochmanniella</taxon>
    </lineage>
</organism>